<dbReference type="EMBL" id="GL193894">
    <property type="protein sequence ID" value="EFB17668.1"/>
    <property type="molecule type" value="Genomic_DNA"/>
</dbReference>
<feature type="non-terminal residue" evidence="1">
    <location>
        <position position="115"/>
    </location>
</feature>
<evidence type="ECO:0008006" key="2">
    <source>
        <dbReference type="Google" id="ProtNLM"/>
    </source>
</evidence>
<gene>
    <name evidence="1" type="ORF">PANDA_018675</name>
</gene>
<dbReference type="InParanoid" id="D2I0I6"/>
<sequence>EVNTPLTAMDRLSKQKINKQTAALNDTLDQMDLTDIFRAFHPKAAECTFFSRAHGTFSRIDHILGHKSALNKYRKIEIIPFIFSDHNAMKLDVNQKKKFGKTTSRWRLMNILLKN</sequence>
<dbReference type="PANTHER" id="PTHR19446">
    <property type="entry name" value="REVERSE TRANSCRIPTASES"/>
    <property type="match status" value="1"/>
</dbReference>
<dbReference type="SUPFAM" id="SSF56219">
    <property type="entry name" value="DNase I-like"/>
    <property type="match status" value="1"/>
</dbReference>
<evidence type="ECO:0000313" key="1">
    <source>
        <dbReference type="EMBL" id="EFB17668.1"/>
    </source>
</evidence>
<name>D2I0I6_AILME</name>
<accession>D2I0I6</accession>
<dbReference type="Gene3D" id="3.60.10.10">
    <property type="entry name" value="Endonuclease/exonuclease/phosphatase"/>
    <property type="match status" value="1"/>
</dbReference>
<reference evidence="1" key="1">
    <citation type="journal article" date="2010" name="Nature">
        <title>The sequence and de novo assembly of the giant panda genome.</title>
        <authorList>
            <person name="Li R."/>
            <person name="Fan W."/>
            <person name="Tian G."/>
            <person name="Zhu H."/>
            <person name="He L."/>
            <person name="Cai J."/>
            <person name="Huang Q."/>
            <person name="Cai Q."/>
            <person name="Li B."/>
            <person name="Bai Y."/>
            <person name="Zhang Z."/>
            <person name="Zhang Y."/>
            <person name="Wang W."/>
            <person name="Li J."/>
            <person name="Wei F."/>
            <person name="Li H."/>
            <person name="Jian M."/>
            <person name="Li J."/>
            <person name="Zhang Z."/>
            <person name="Nielsen R."/>
            <person name="Li D."/>
            <person name="Gu W."/>
            <person name="Yang Z."/>
            <person name="Xuan Z."/>
            <person name="Ryder O.A."/>
            <person name="Leung F.C."/>
            <person name="Zhou Y."/>
            <person name="Cao J."/>
            <person name="Sun X."/>
            <person name="Fu Y."/>
            <person name="Fang X."/>
            <person name="Guo X."/>
            <person name="Wang B."/>
            <person name="Hou R."/>
            <person name="Shen F."/>
            <person name="Mu B."/>
            <person name="Ni P."/>
            <person name="Lin R."/>
            <person name="Qian W."/>
            <person name="Wang G."/>
            <person name="Yu C."/>
            <person name="Nie W."/>
            <person name="Wang J."/>
            <person name="Wu Z."/>
            <person name="Liang H."/>
            <person name="Min J."/>
            <person name="Wu Q."/>
            <person name="Cheng S."/>
            <person name="Ruan J."/>
            <person name="Wang M."/>
            <person name="Shi Z."/>
            <person name="Wen M."/>
            <person name="Liu B."/>
            <person name="Ren X."/>
            <person name="Zheng H."/>
            <person name="Dong D."/>
            <person name="Cook K."/>
            <person name="Shan G."/>
            <person name="Zhang H."/>
            <person name="Kosiol C."/>
            <person name="Xie X."/>
            <person name="Lu Z."/>
            <person name="Zheng H."/>
            <person name="Li Y."/>
            <person name="Steiner C.C."/>
            <person name="Lam T.T."/>
            <person name="Lin S."/>
            <person name="Zhang Q."/>
            <person name="Li G."/>
            <person name="Tian J."/>
            <person name="Gong T."/>
            <person name="Liu H."/>
            <person name="Zhang D."/>
            <person name="Fang L."/>
            <person name="Ye C."/>
            <person name="Zhang J."/>
            <person name="Hu W."/>
            <person name="Xu A."/>
            <person name="Ren Y."/>
            <person name="Zhang G."/>
            <person name="Bruford M.W."/>
            <person name="Li Q."/>
            <person name="Ma L."/>
            <person name="Guo Y."/>
            <person name="An N."/>
            <person name="Hu Y."/>
            <person name="Zheng Y."/>
            <person name="Shi Y."/>
            <person name="Li Z."/>
            <person name="Liu Q."/>
            <person name="Chen Y."/>
            <person name="Zhao J."/>
            <person name="Qu N."/>
            <person name="Zhao S."/>
            <person name="Tian F."/>
            <person name="Wang X."/>
            <person name="Wang H."/>
            <person name="Xu L."/>
            <person name="Liu X."/>
            <person name="Vinar T."/>
            <person name="Wang Y."/>
            <person name="Lam T.W."/>
            <person name="Yiu S.M."/>
            <person name="Liu S."/>
            <person name="Zhang H."/>
            <person name="Li D."/>
            <person name="Huang Y."/>
            <person name="Wang X."/>
            <person name="Yang G."/>
            <person name="Jiang Z."/>
            <person name="Wang J."/>
            <person name="Qin N."/>
            <person name="Li L."/>
            <person name="Li J."/>
            <person name="Bolund L."/>
            <person name="Kristiansen K."/>
            <person name="Wong G.K."/>
            <person name="Olson M."/>
            <person name="Zhang X."/>
            <person name="Li S."/>
            <person name="Yang H."/>
            <person name="Wang J."/>
            <person name="Wang J."/>
        </authorList>
    </citation>
    <scope>NUCLEOTIDE SEQUENCE [LARGE SCALE GENOMIC DNA]</scope>
</reference>
<proteinExistence type="predicted"/>
<feature type="non-terminal residue" evidence="1">
    <location>
        <position position="1"/>
    </location>
</feature>
<protein>
    <recommendedName>
        <fullName evidence="2">Endonuclease/exonuclease/phosphatase domain-containing protein</fullName>
    </recommendedName>
</protein>
<organism evidence="1">
    <name type="scientific">Ailuropoda melanoleuca</name>
    <name type="common">Giant panda</name>
    <dbReference type="NCBI Taxonomy" id="9646"/>
    <lineage>
        <taxon>Eukaryota</taxon>
        <taxon>Metazoa</taxon>
        <taxon>Chordata</taxon>
        <taxon>Craniata</taxon>
        <taxon>Vertebrata</taxon>
        <taxon>Euteleostomi</taxon>
        <taxon>Mammalia</taxon>
        <taxon>Eutheria</taxon>
        <taxon>Laurasiatheria</taxon>
        <taxon>Carnivora</taxon>
        <taxon>Caniformia</taxon>
        <taxon>Ursidae</taxon>
        <taxon>Ailuropoda</taxon>
    </lineage>
</organism>
<dbReference type="AlphaFoldDB" id="D2I0I6"/>
<dbReference type="InterPro" id="IPR036691">
    <property type="entry name" value="Endo/exonu/phosph_ase_sf"/>
</dbReference>